<dbReference type="GeneID" id="16072717"/>
<proteinExistence type="predicted"/>
<feature type="region of interest" description="Disordered" evidence="1">
    <location>
        <begin position="43"/>
        <end position="113"/>
    </location>
</feature>
<sequence>MITTAQATTTPRRSTALGRTTGASPAQRWTTCRCWTRATPCTTRSRATCHAPRAAPRPPRPQTPTRPQRSASSPSEHRDGGGGGKSQSDDMTELKQAHHHHNNRQRRPRPLPRSMHQRTHFVFVDVAIRVPSLWLLLLFSSPPLLLFFAYFSIHIVAFPVACFPLVFNRPPVLCCL</sequence>
<keyword evidence="2" id="KW-0812">Transmembrane</keyword>
<name>F2UEQ5_SALR5</name>
<evidence type="ECO:0000313" key="3">
    <source>
        <dbReference type="EMBL" id="EGD75105.1"/>
    </source>
</evidence>
<feature type="compositionally biased region" description="Pro residues" evidence="1">
    <location>
        <begin position="55"/>
        <end position="64"/>
    </location>
</feature>
<evidence type="ECO:0000256" key="2">
    <source>
        <dbReference type="SAM" id="Phobius"/>
    </source>
</evidence>
<evidence type="ECO:0000313" key="4">
    <source>
        <dbReference type="Proteomes" id="UP000007799"/>
    </source>
</evidence>
<gene>
    <name evidence="3" type="ORF">PTSG_06760</name>
</gene>
<feature type="transmembrane region" description="Helical" evidence="2">
    <location>
        <begin position="121"/>
        <end position="139"/>
    </location>
</feature>
<accession>F2UEQ5</accession>
<keyword evidence="2" id="KW-0472">Membrane</keyword>
<keyword evidence="2" id="KW-1133">Transmembrane helix</keyword>
<dbReference type="AlphaFoldDB" id="F2UEQ5"/>
<feature type="compositionally biased region" description="Polar residues" evidence="1">
    <location>
        <begin position="1"/>
        <end position="24"/>
    </location>
</feature>
<dbReference type="KEGG" id="sre:PTSG_06760"/>
<dbReference type="Proteomes" id="UP000007799">
    <property type="component" value="Unassembled WGS sequence"/>
</dbReference>
<keyword evidence="4" id="KW-1185">Reference proteome</keyword>
<protein>
    <submittedName>
        <fullName evidence="3">Uncharacterized protein</fullName>
    </submittedName>
</protein>
<feature type="transmembrane region" description="Helical" evidence="2">
    <location>
        <begin position="145"/>
        <end position="167"/>
    </location>
</feature>
<organism evidence="4">
    <name type="scientific">Salpingoeca rosetta (strain ATCC 50818 / BSB-021)</name>
    <dbReference type="NCBI Taxonomy" id="946362"/>
    <lineage>
        <taxon>Eukaryota</taxon>
        <taxon>Choanoflagellata</taxon>
        <taxon>Craspedida</taxon>
        <taxon>Salpingoecidae</taxon>
        <taxon>Salpingoeca</taxon>
    </lineage>
</organism>
<dbReference type="EMBL" id="GL832971">
    <property type="protein sequence ID" value="EGD75105.1"/>
    <property type="molecule type" value="Genomic_DNA"/>
</dbReference>
<feature type="compositionally biased region" description="Basic residues" evidence="1">
    <location>
        <begin position="97"/>
        <end position="113"/>
    </location>
</feature>
<dbReference type="RefSeq" id="XP_004992158.1">
    <property type="nucleotide sequence ID" value="XM_004992101.1"/>
</dbReference>
<dbReference type="InParanoid" id="F2UEQ5"/>
<reference evidence="3" key="1">
    <citation type="submission" date="2009-08" db="EMBL/GenBank/DDBJ databases">
        <title>Annotation of Salpingoeca rosetta.</title>
        <authorList>
            <consortium name="The Broad Institute Genome Sequencing Platform"/>
            <person name="Russ C."/>
            <person name="Cuomo C."/>
            <person name="Burger G."/>
            <person name="Gray M.W."/>
            <person name="Holland P.W.H."/>
            <person name="King N."/>
            <person name="Lang F.B.F."/>
            <person name="Roger A.J."/>
            <person name="Ruiz-Trillo I."/>
            <person name="Young S.K."/>
            <person name="Zeng Q."/>
            <person name="Gargeya S."/>
            <person name="Alvarado L."/>
            <person name="Berlin A."/>
            <person name="Chapman S.B."/>
            <person name="Chen Z."/>
            <person name="Freedman E."/>
            <person name="Gellesch M."/>
            <person name="Goldberg J."/>
            <person name="Griggs A."/>
            <person name="Gujja S."/>
            <person name="Heilman E."/>
            <person name="Heiman D."/>
            <person name="Howarth C."/>
            <person name="Mehta T."/>
            <person name="Neiman D."/>
            <person name="Pearson M."/>
            <person name="Roberts A."/>
            <person name="Saif S."/>
            <person name="Shea T."/>
            <person name="Shenoy N."/>
            <person name="Sisk P."/>
            <person name="Stolte C."/>
            <person name="Sykes S."/>
            <person name="White J."/>
            <person name="Yandava C."/>
            <person name="Haas B."/>
            <person name="Nusbaum C."/>
            <person name="Birren B."/>
        </authorList>
    </citation>
    <scope>NUCLEOTIDE SEQUENCE [LARGE SCALE GENOMIC DNA]</scope>
    <source>
        <strain evidence="3">ATCC 50818</strain>
    </source>
</reference>
<feature type="region of interest" description="Disordered" evidence="1">
    <location>
        <begin position="1"/>
        <end position="27"/>
    </location>
</feature>
<evidence type="ECO:0000256" key="1">
    <source>
        <dbReference type="SAM" id="MobiDB-lite"/>
    </source>
</evidence>